<reference evidence="5 6" key="1">
    <citation type="submission" date="2018-06" db="EMBL/GenBank/DDBJ databases">
        <title>Extensive metabolic versatility and redundancy in microbially diverse, dynamic hydrothermal sediments.</title>
        <authorList>
            <person name="Dombrowski N."/>
            <person name="Teske A."/>
            <person name="Baker B.J."/>
        </authorList>
    </citation>
    <scope>NUCLEOTIDE SEQUENCE [LARGE SCALE GENOMIC DNA]</scope>
    <source>
        <strain evidence="5">B51_G17</strain>
    </source>
</reference>
<evidence type="ECO:0000256" key="1">
    <source>
        <dbReference type="ARBA" id="ARBA00009312"/>
    </source>
</evidence>
<dbReference type="PROSITE" id="PS00578">
    <property type="entry name" value="RIBOSOMAL_S6E"/>
    <property type="match status" value="1"/>
</dbReference>
<dbReference type="AlphaFoldDB" id="A0A497JI94"/>
<organism evidence="5 6">
    <name type="scientific">Candidatus Iainarchaeum sp</name>
    <dbReference type="NCBI Taxonomy" id="3101447"/>
    <lineage>
        <taxon>Archaea</taxon>
        <taxon>Candidatus Iainarchaeota</taxon>
        <taxon>Candidatus Iainarchaeia</taxon>
        <taxon>Candidatus Iainarchaeales</taxon>
        <taxon>Candidatus Iainarchaeaceae</taxon>
        <taxon>Candidatus Iainarchaeum</taxon>
    </lineage>
</organism>
<dbReference type="NCBIfam" id="NF003294">
    <property type="entry name" value="PRK04290.1-3"/>
    <property type="match status" value="1"/>
</dbReference>
<dbReference type="InterPro" id="IPR018282">
    <property type="entry name" value="Ribosomal_eS6_CS"/>
</dbReference>
<dbReference type="SMART" id="SM01405">
    <property type="entry name" value="Ribosomal_S6e"/>
    <property type="match status" value="1"/>
</dbReference>
<protein>
    <recommendedName>
        <fullName evidence="4">Small ribosomal subunit protein eS6</fullName>
    </recommendedName>
</protein>
<evidence type="ECO:0000313" key="6">
    <source>
        <dbReference type="Proteomes" id="UP000278031"/>
    </source>
</evidence>
<dbReference type="GO" id="GO:0003735">
    <property type="term" value="F:structural constituent of ribosome"/>
    <property type="evidence" value="ECO:0007669"/>
    <property type="project" value="InterPro"/>
</dbReference>
<name>A0A497JI94_9ARCH</name>
<gene>
    <name evidence="4" type="primary">rps6e</name>
    <name evidence="5" type="ORF">DRO04_00635</name>
</gene>
<dbReference type="PANTHER" id="PTHR11502">
    <property type="entry name" value="40S RIBOSOMAL PROTEIN S6"/>
    <property type="match status" value="1"/>
</dbReference>
<comment type="caution">
    <text evidence="5">The sequence shown here is derived from an EMBL/GenBank/DDBJ whole genome shotgun (WGS) entry which is preliminary data.</text>
</comment>
<dbReference type="Pfam" id="PF01092">
    <property type="entry name" value="Ribosomal_S6e"/>
    <property type="match status" value="1"/>
</dbReference>
<dbReference type="EMBL" id="QMWP01000012">
    <property type="protein sequence ID" value="RLG71065.1"/>
    <property type="molecule type" value="Genomic_DNA"/>
</dbReference>
<keyword evidence="2 4" id="KW-0689">Ribosomal protein</keyword>
<dbReference type="InterPro" id="IPR001377">
    <property type="entry name" value="Ribosomal_eS6"/>
</dbReference>
<evidence type="ECO:0000256" key="4">
    <source>
        <dbReference type="HAMAP-Rule" id="MF_00512"/>
    </source>
</evidence>
<evidence type="ECO:0000313" key="5">
    <source>
        <dbReference type="EMBL" id="RLG71065.1"/>
    </source>
</evidence>
<dbReference type="InterPro" id="IPR020924">
    <property type="entry name" value="Ribosomal_eS6_arc"/>
</dbReference>
<evidence type="ECO:0000256" key="2">
    <source>
        <dbReference type="ARBA" id="ARBA00022980"/>
    </source>
</evidence>
<accession>A0A497JI94</accession>
<dbReference type="Proteomes" id="UP000278031">
    <property type="component" value="Unassembled WGS sequence"/>
</dbReference>
<dbReference type="GO" id="GO:0005840">
    <property type="term" value="C:ribosome"/>
    <property type="evidence" value="ECO:0007669"/>
    <property type="project" value="UniProtKB-KW"/>
</dbReference>
<sequence length="130" mass="14411">MNIVVSDPKSAKAISINTEKPVYLGKKIGDEVDLGEIGLEGYKGVIRGGSDKSGFPMKPSLQGTIRKRIILEKGVGIRKPQKGLRKKKTVRGNVVAEDIAQLNIVITEHGQKPFEEYLPKKEEKKEEKNE</sequence>
<keyword evidence="3 4" id="KW-0687">Ribonucleoprotein</keyword>
<dbReference type="GO" id="GO:1990904">
    <property type="term" value="C:ribonucleoprotein complex"/>
    <property type="evidence" value="ECO:0007669"/>
    <property type="project" value="UniProtKB-KW"/>
</dbReference>
<evidence type="ECO:0000256" key="3">
    <source>
        <dbReference type="ARBA" id="ARBA00023274"/>
    </source>
</evidence>
<dbReference type="GO" id="GO:0006412">
    <property type="term" value="P:translation"/>
    <property type="evidence" value="ECO:0007669"/>
    <property type="project" value="UniProtKB-UniRule"/>
</dbReference>
<dbReference type="HAMAP" id="MF_00512">
    <property type="entry name" value="Ribosomal_eS6"/>
    <property type="match status" value="1"/>
</dbReference>
<proteinExistence type="inferred from homology"/>
<comment type="similarity">
    <text evidence="1 4">Belongs to the eukaryotic ribosomal protein eS6 family.</text>
</comment>